<gene>
    <name evidence="12" type="ORF">A2V71_01165</name>
</gene>
<evidence type="ECO:0000256" key="3">
    <source>
        <dbReference type="ARBA" id="ARBA00004947"/>
    </source>
</evidence>
<comment type="caution">
    <text evidence="12">The sequence shown here is derived from an EMBL/GenBank/DDBJ whole genome shotgun (WGS) entry which is preliminary data.</text>
</comment>
<evidence type="ECO:0000256" key="6">
    <source>
        <dbReference type="ARBA" id="ARBA00018569"/>
    </source>
</evidence>
<dbReference type="NCBIfam" id="TIGR01179">
    <property type="entry name" value="galE"/>
    <property type="match status" value="1"/>
</dbReference>
<organism evidence="12 13">
    <name type="scientific">Candidatus Berkelbacteria bacterium RBG_13_40_8</name>
    <dbReference type="NCBI Taxonomy" id="1797467"/>
    <lineage>
        <taxon>Bacteria</taxon>
        <taxon>Candidatus Berkelbacteria</taxon>
    </lineage>
</organism>
<evidence type="ECO:0000256" key="8">
    <source>
        <dbReference type="ARBA" id="ARBA00023235"/>
    </source>
</evidence>
<keyword evidence="9 10" id="KW-0119">Carbohydrate metabolism</keyword>
<dbReference type="InterPro" id="IPR036291">
    <property type="entry name" value="NAD(P)-bd_dom_sf"/>
</dbReference>
<dbReference type="GO" id="GO:0003978">
    <property type="term" value="F:UDP-glucose 4-epimerase activity"/>
    <property type="evidence" value="ECO:0007669"/>
    <property type="project" value="UniProtKB-UniRule"/>
</dbReference>
<dbReference type="EC" id="5.1.3.2" evidence="5 10"/>
<sequence>MEGKVLITGGAGYIGTHTLKQLLQENFSCVVLDDLSTGFLEPIQLLKTKYPFEFIKGNLQEKDTLQKIFKNHQIDTVIHLAAKINVSESILKPQLYHQENYLGGVNLVEAMTEAGVQKLIFSSTAAVYGNPKYTPIDENHPTQPLTPYAQTKLDFEKYLERIKNLQYIILRYFNVGGSDPEGILGKSHLKSEDLIENIMKVALSQKENLEIFGSDYNTSDGTTIRDLIHVEDVAQAHVLAFKKMAELSGQIFNLGSESGTSLREIIDKASIIIGKKIPTKMTERRPGDIAVSVASAKRAKKLLGWKPQYSNLEKIVQTDWNWRKTHPLGYNFDKFPRTW</sequence>
<feature type="domain" description="NAD-dependent epimerase/dehydratase" evidence="11">
    <location>
        <begin position="5"/>
        <end position="255"/>
    </location>
</feature>
<proteinExistence type="inferred from homology"/>
<dbReference type="EMBL" id="MEZT01000012">
    <property type="protein sequence ID" value="OGD56860.1"/>
    <property type="molecule type" value="Genomic_DNA"/>
</dbReference>
<dbReference type="Gene3D" id="3.40.50.720">
    <property type="entry name" value="NAD(P)-binding Rossmann-like Domain"/>
    <property type="match status" value="1"/>
</dbReference>
<dbReference type="PANTHER" id="PTHR43725">
    <property type="entry name" value="UDP-GLUCOSE 4-EPIMERASE"/>
    <property type="match status" value="1"/>
</dbReference>
<dbReference type="AlphaFoldDB" id="A0A1F5DP90"/>
<evidence type="ECO:0000256" key="10">
    <source>
        <dbReference type="RuleBase" id="RU366046"/>
    </source>
</evidence>
<dbReference type="InterPro" id="IPR001509">
    <property type="entry name" value="Epimerase_deHydtase"/>
</dbReference>
<dbReference type="UniPathway" id="UPA00214"/>
<dbReference type="SUPFAM" id="SSF51735">
    <property type="entry name" value="NAD(P)-binding Rossmann-fold domains"/>
    <property type="match status" value="1"/>
</dbReference>
<dbReference type="CDD" id="cd05247">
    <property type="entry name" value="UDP_G4E_1_SDR_e"/>
    <property type="match status" value="1"/>
</dbReference>
<comment type="similarity">
    <text evidence="4 10">Belongs to the NAD(P)-dependent epimerase/dehydratase family.</text>
</comment>
<keyword evidence="8 10" id="KW-0413">Isomerase</keyword>
<protein>
    <recommendedName>
        <fullName evidence="6 10">UDP-glucose 4-epimerase</fullName>
        <ecNumber evidence="5 10">5.1.3.2</ecNumber>
    </recommendedName>
</protein>
<dbReference type="Proteomes" id="UP000178764">
    <property type="component" value="Unassembled WGS sequence"/>
</dbReference>
<evidence type="ECO:0000256" key="7">
    <source>
        <dbReference type="ARBA" id="ARBA00023027"/>
    </source>
</evidence>
<evidence type="ECO:0000256" key="9">
    <source>
        <dbReference type="ARBA" id="ARBA00023277"/>
    </source>
</evidence>
<dbReference type="GO" id="GO:0033499">
    <property type="term" value="P:galactose catabolic process via UDP-galactose, Leloir pathway"/>
    <property type="evidence" value="ECO:0007669"/>
    <property type="project" value="TreeGrafter"/>
</dbReference>
<name>A0A1F5DP90_9BACT</name>
<dbReference type="Pfam" id="PF01370">
    <property type="entry name" value="Epimerase"/>
    <property type="match status" value="1"/>
</dbReference>
<keyword evidence="7 10" id="KW-0520">NAD</keyword>
<comment type="catalytic activity">
    <reaction evidence="1 10">
        <text>UDP-alpha-D-glucose = UDP-alpha-D-galactose</text>
        <dbReference type="Rhea" id="RHEA:22168"/>
        <dbReference type="ChEBI" id="CHEBI:58885"/>
        <dbReference type="ChEBI" id="CHEBI:66914"/>
        <dbReference type="EC" id="5.1.3.2"/>
    </reaction>
</comment>
<evidence type="ECO:0000259" key="11">
    <source>
        <dbReference type="Pfam" id="PF01370"/>
    </source>
</evidence>
<comment type="cofactor">
    <cofactor evidence="2 10">
        <name>NAD(+)</name>
        <dbReference type="ChEBI" id="CHEBI:57540"/>
    </cofactor>
</comment>
<dbReference type="InterPro" id="IPR005886">
    <property type="entry name" value="UDP_G4E"/>
</dbReference>
<evidence type="ECO:0000256" key="2">
    <source>
        <dbReference type="ARBA" id="ARBA00001911"/>
    </source>
</evidence>
<evidence type="ECO:0000256" key="1">
    <source>
        <dbReference type="ARBA" id="ARBA00000083"/>
    </source>
</evidence>
<accession>A0A1F5DP90</accession>
<comment type="pathway">
    <text evidence="3 10">Carbohydrate metabolism; galactose metabolism.</text>
</comment>
<evidence type="ECO:0000313" key="13">
    <source>
        <dbReference type="Proteomes" id="UP000178764"/>
    </source>
</evidence>
<evidence type="ECO:0000256" key="5">
    <source>
        <dbReference type="ARBA" id="ARBA00013189"/>
    </source>
</evidence>
<evidence type="ECO:0000256" key="4">
    <source>
        <dbReference type="ARBA" id="ARBA00007637"/>
    </source>
</evidence>
<evidence type="ECO:0000313" key="12">
    <source>
        <dbReference type="EMBL" id="OGD56860.1"/>
    </source>
</evidence>
<reference evidence="12 13" key="1">
    <citation type="journal article" date="2016" name="Nat. Commun.">
        <title>Thousands of microbial genomes shed light on interconnected biogeochemical processes in an aquifer system.</title>
        <authorList>
            <person name="Anantharaman K."/>
            <person name="Brown C.T."/>
            <person name="Hug L.A."/>
            <person name="Sharon I."/>
            <person name="Castelle C.J."/>
            <person name="Probst A.J."/>
            <person name="Thomas B.C."/>
            <person name="Singh A."/>
            <person name="Wilkins M.J."/>
            <person name="Karaoz U."/>
            <person name="Brodie E.L."/>
            <person name="Williams K.H."/>
            <person name="Hubbard S.S."/>
            <person name="Banfield J.F."/>
        </authorList>
    </citation>
    <scope>NUCLEOTIDE SEQUENCE [LARGE SCALE GENOMIC DNA]</scope>
</reference>
<dbReference type="PANTHER" id="PTHR43725:SF53">
    <property type="entry name" value="UDP-ARABINOSE 4-EPIMERASE 1"/>
    <property type="match status" value="1"/>
</dbReference>
<dbReference type="Gene3D" id="3.90.25.10">
    <property type="entry name" value="UDP-galactose 4-epimerase, domain 1"/>
    <property type="match status" value="1"/>
</dbReference>
<comment type="subunit">
    <text evidence="10">Homodimer.</text>
</comment>